<dbReference type="EMBL" id="QRZC01000046">
    <property type="protein sequence ID" value="RGV35013.1"/>
    <property type="molecule type" value="Genomic_DNA"/>
</dbReference>
<sequence>MAELESRIQSRVIKRMEAQGYYVVKLILTNKPGIPDLLCLKNGKAFFVEVKRPGEKPRPLQYHRINELKEMGFRCEVWDNSNIEEKMIADTMKNNH</sequence>
<feature type="domain" description="VRR-NUC" evidence="4">
    <location>
        <begin position="3"/>
        <end position="82"/>
    </location>
</feature>
<evidence type="ECO:0000256" key="3">
    <source>
        <dbReference type="ARBA" id="ARBA00022801"/>
    </source>
</evidence>
<keyword evidence="3" id="KW-0378">Hydrolase</keyword>
<dbReference type="GO" id="GO:0016788">
    <property type="term" value="F:hydrolase activity, acting on ester bonds"/>
    <property type="evidence" value="ECO:0007669"/>
    <property type="project" value="InterPro"/>
</dbReference>
<dbReference type="InterPro" id="IPR014883">
    <property type="entry name" value="VRR_NUC"/>
</dbReference>
<evidence type="ECO:0000259" key="4">
    <source>
        <dbReference type="SMART" id="SM00990"/>
    </source>
</evidence>
<dbReference type="SUPFAM" id="SSF52980">
    <property type="entry name" value="Restriction endonuclease-like"/>
    <property type="match status" value="1"/>
</dbReference>
<reference evidence="5 6" key="1">
    <citation type="submission" date="2018-08" db="EMBL/GenBank/DDBJ databases">
        <title>A genome reference for cultivated species of the human gut microbiota.</title>
        <authorList>
            <person name="Zou Y."/>
            <person name="Xue W."/>
            <person name="Luo G."/>
        </authorList>
    </citation>
    <scope>NUCLEOTIDE SEQUENCE [LARGE SCALE GENOMIC DNA]</scope>
    <source>
        <strain evidence="5 6">AF14-42</strain>
    </source>
</reference>
<proteinExistence type="predicted"/>
<dbReference type="Gene3D" id="3.40.1350.10">
    <property type="match status" value="1"/>
</dbReference>
<dbReference type="GO" id="GO:0004518">
    <property type="term" value="F:nuclease activity"/>
    <property type="evidence" value="ECO:0007669"/>
    <property type="project" value="UniProtKB-KW"/>
</dbReference>
<dbReference type="Pfam" id="PF08774">
    <property type="entry name" value="VRR_NUC"/>
    <property type="match status" value="1"/>
</dbReference>
<evidence type="ECO:0000256" key="1">
    <source>
        <dbReference type="ARBA" id="ARBA00001946"/>
    </source>
</evidence>
<dbReference type="GO" id="GO:0003676">
    <property type="term" value="F:nucleic acid binding"/>
    <property type="evidence" value="ECO:0007669"/>
    <property type="project" value="InterPro"/>
</dbReference>
<keyword evidence="2" id="KW-0540">Nuclease</keyword>
<dbReference type="RefSeq" id="WP_117867205.1">
    <property type="nucleotide sequence ID" value="NZ_QRZC01000046.1"/>
</dbReference>
<accession>A0A412X323</accession>
<dbReference type="SMART" id="SM00990">
    <property type="entry name" value="VRR_NUC"/>
    <property type="match status" value="1"/>
</dbReference>
<protein>
    <submittedName>
        <fullName evidence="5">VRR-NUC domain-containing protein</fullName>
    </submittedName>
</protein>
<dbReference type="Proteomes" id="UP000285343">
    <property type="component" value="Unassembled WGS sequence"/>
</dbReference>
<dbReference type="AlphaFoldDB" id="A0A412X323"/>
<organism evidence="5 6">
    <name type="scientific">Bacteroides uniformis</name>
    <dbReference type="NCBI Taxonomy" id="820"/>
    <lineage>
        <taxon>Bacteria</taxon>
        <taxon>Pseudomonadati</taxon>
        <taxon>Bacteroidota</taxon>
        <taxon>Bacteroidia</taxon>
        <taxon>Bacteroidales</taxon>
        <taxon>Bacteroidaceae</taxon>
        <taxon>Bacteroides</taxon>
    </lineage>
</organism>
<evidence type="ECO:0000313" key="6">
    <source>
        <dbReference type="Proteomes" id="UP000285343"/>
    </source>
</evidence>
<dbReference type="InterPro" id="IPR011335">
    <property type="entry name" value="Restrct_endonuc-II-like"/>
</dbReference>
<evidence type="ECO:0000313" key="5">
    <source>
        <dbReference type="EMBL" id="RGV35013.1"/>
    </source>
</evidence>
<gene>
    <name evidence="5" type="ORF">DWW14_22325</name>
</gene>
<comment type="caution">
    <text evidence="5">The sequence shown here is derived from an EMBL/GenBank/DDBJ whole genome shotgun (WGS) entry which is preliminary data.</text>
</comment>
<name>A0A412X323_BACUN</name>
<evidence type="ECO:0000256" key="2">
    <source>
        <dbReference type="ARBA" id="ARBA00022722"/>
    </source>
</evidence>
<dbReference type="InterPro" id="IPR011856">
    <property type="entry name" value="tRNA_endonuc-like_dom_sf"/>
</dbReference>
<comment type="cofactor">
    <cofactor evidence="1">
        <name>Mg(2+)</name>
        <dbReference type="ChEBI" id="CHEBI:18420"/>
    </cofactor>
</comment>